<keyword evidence="5 6" id="KW-0472">Membrane</keyword>
<comment type="caution">
    <text evidence="7">The sequence shown here is derived from an EMBL/GenBank/DDBJ whole genome shotgun (WGS) entry which is preliminary data.</text>
</comment>
<feature type="transmembrane region" description="Helical" evidence="6">
    <location>
        <begin position="224"/>
        <end position="247"/>
    </location>
</feature>
<comment type="subcellular location">
    <subcellularLocation>
        <location evidence="1">Cell membrane</location>
        <topology evidence="1">Multi-pass membrane protein</topology>
    </subcellularLocation>
</comment>
<feature type="transmembrane region" description="Helical" evidence="6">
    <location>
        <begin position="344"/>
        <end position="363"/>
    </location>
</feature>
<feature type="transmembrane region" description="Helical" evidence="6">
    <location>
        <begin position="46"/>
        <end position="72"/>
    </location>
</feature>
<dbReference type="Proteomes" id="UP000469185">
    <property type="component" value="Unassembled WGS sequence"/>
</dbReference>
<reference evidence="7 8" key="1">
    <citation type="submission" date="2020-02" db="EMBL/GenBank/DDBJ databases">
        <authorList>
            <person name="Li X.-J."/>
            <person name="Feng X.-M."/>
        </authorList>
    </citation>
    <scope>NUCLEOTIDE SEQUENCE [LARGE SCALE GENOMIC DNA]</scope>
    <source>
        <strain evidence="7 8">CGMCC 4.7225</strain>
    </source>
</reference>
<feature type="transmembrane region" description="Helical" evidence="6">
    <location>
        <begin position="151"/>
        <end position="171"/>
    </location>
</feature>
<dbReference type="EMBL" id="JAAGOB010000003">
    <property type="protein sequence ID" value="NED94976.1"/>
    <property type="molecule type" value="Genomic_DNA"/>
</dbReference>
<evidence type="ECO:0000256" key="5">
    <source>
        <dbReference type="ARBA" id="ARBA00023136"/>
    </source>
</evidence>
<feature type="transmembrane region" description="Helical" evidence="6">
    <location>
        <begin position="20"/>
        <end position="40"/>
    </location>
</feature>
<name>A0A6N9YIY4_9ACTN</name>
<accession>A0A6N9YIY4</accession>
<dbReference type="Pfam" id="PF13520">
    <property type="entry name" value="AA_permease_2"/>
    <property type="match status" value="1"/>
</dbReference>
<keyword evidence="3 6" id="KW-0812">Transmembrane</keyword>
<dbReference type="PANTHER" id="PTHR42770">
    <property type="entry name" value="AMINO ACID TRANSPORTER-RELATED"/>
    <property type="match status" value="1"/>
</dbReference>
<evidence type="ECO:0000313" key="7">
    <source>
        <dbReference type="EMBL" id="NED94976.1"/>
    </source>
</evidence>
<feature type="transmembrane region" description="Helical" evidence="6">
    <location>
        <begin position="183"/>
        <end position="203"/>
    </location>
</feature>
<dbReference type="PANTHER" id="PTHR42770:SF7">
    <property type="entry name" value="MEMBRANE PROTEIN"/>
    <property type="match status" value="1"/>
</dbReference>
<feature type="transmembrane region" description="Helical" evidence="6">
    <location>
        <begin position="125"/>
        <end position="142"/>
    </location>
</feature>
<keyword evidence="8" id="KW-1185">Reference proteome</keyword>
<organism evidence="7 8">
    <name type="scientific">Phytoactinopolyspora alkaliphila</name>
    <dbReference type="NCBI Taxonomy" id="1783498"/>
    <lineage>
        <taxon>Bacteria</taxon>
        <taxon>Bacillati</taxon>
        <taxon>Actinomycetota</taxon>
        <taxon>Actinomycetes</taxon>
        <taxon>Jiangellales</taxon>
        <taxon>Jiangellaceae</taxon>
        <taxon>Phytoactinopolyspora</taxon>
    </lineage>
</organism>
<evidence type="ECO:0000256" key="3">
    <source>
        <dbReference type="ARBA" id="ARBA00022692"/>
    </source>
</evidence>
<dbReference type="PIRSF" id="PIRSF006060">
    <property type="entry name" value="AA_transporter"/>
    <property type="match status" value="1"/>
</dbReference>
<feature type="transmembrane region" description="Helical" evidence="6">
    <location>
        <begin position="375"/>
        <end position="391"/>
    </location>
</feature>
<feature type="transmembrane region" description="Helical" evidence="6">
    <location>
        <begin position="397"/>
        <end position="416"/>
    </location>
</feature>
<dbReference type="InterPro" id="IPR002293">
    <property type="entry name" value="AA/rel_permease1"/>
</dbReference>
<evidence type="ECO:0000313" key="8">
    <source>
        <dbReference type="Proteomes" id="UP000469185"/>
    </source>
</evidence>
<evidence type="ECO:0000256" key="1">
    <source>
        <dbReference type="ARBA" id="ARBA00004651"/>
    </source>
</evidence>
<feature type="transmembrane region" description="Helical" evidence="6">
    <location>
        <begin position="267"/>
        <end position="290"/>
    </location>
</feature>
<dbReference type="InterPro" id="IPR050367">
    <property type="entry name" value="APC_superfamily"/>
</dbReference>
<dbReference type="Gene3D" id="1.20.1740.10">
    <property type="entry name" value="Amino acid/polyamine transporter I"/>
    <property type="match status" value="1"/>
</dbReference>
<dbReference type="AlphaFoldDB" id="A0A6N9YIY4"/>
<keyword evidence="4 6" id="KW-1133">Transmembrane helix</keyword>
<dbReference type="GO" id="GO:0005886">
    <property type="term" value="C:plasma membrane"/>
    <property type="evidence" value="ECO:0007669"/>
    <property type="project" value="UniProtKB-SubCell"/>
</dbReference>
<dbReference type="GO" id="GO:0022857">
    <property type="term" value="F:transmembrane transporter activity"/>
    <property type="evidence" value="ECO:0007669"/>
    <property type="project" value="InterPro"/>
</dbReference>
<gene>
    <name evidence="7" type="ORF">G1H11_06585</name>
</gene>
<sequence length="418" mass="42579">MGCVNIHESRLSRRLGTPDAVAIGLAAMIGTGVFVVWQPAAELAGSWLLLGLGIAAVAAFCNATSTAQLAAVHPRAGGVYHYGRERLGPHWGALAGYAFVVGKTASCATAALAVGTYFWPEHATAVALGAVVVLTAVNLAGVQKTARSARLILAAVIAVLLTVVVTGVAGAGAEPGSTVALDAVGPLGVLGSAAVLFYAFAGYARITVLGEEVRDPARTIPRAVTIGLLSVFVVYALVGATVLYVLGPEGAAATGQPLRVVAETAGATWLVPVVTAGAGLAAMGALLSLLAGVGRTSFAMADEGDLPRVFAAVHPVRRVPHIAELGAGTVAAVAVLSGDLAQTLSISAFAVLVYYAVAHIATLRLSPEERRWPRWLAVLGLVLCVGLAVSLPWPMVVLGTATLVVLVLLRVVVLRVRR</sequence>
<dbReference type="RefSeq" id="WP_163817318.1">
    <property type="nucleotide sequence ID" value="NZ_JAAGOB010000003.1"/>
</dbReference>
<keyword evidence="2" id="KW-1003">Cell membrane</keyword>
<evidence type="ECO:0000256" key="2">
    <source>
        <dbReference type="ARBA" id="ARBA00022475"/>
    </source>
</evidence>
<feature type="transmembrane region" description="Helical" evidence="6">
    <location>
        <begin position="322"/>
        <end position="338"/>
    </location>
</feature>
<proteinExistence type="predicted"/>
<protein>
    <submittedName>
        <fullName evidence="7">APC family permease</fullName>
    </submittedName>
</protein>
<evidence type="ECO:0000256" key="4">
    <source>
        <dbReference type="ARBA" id="ARBA00022989"/>
    </source>
</evidence>
<evidence type="ECO:0000256" key="6">
    <source>
        <dbReference type="SAM" id="Phobius"/>
    </source>
</evidence>
<feature type="transmembrane region" description="Helical" evidence="6">
    <location>
        <begin position="93"/>
        <end position="119"/>
    </location>
</feature>